<dbReference type="Gene3D" id="2.60.40.1090">
    <property type="entry name" value="Fimbrial-type adhesion domain"/>
    <property type="match status" value="1"/>
</dbReference>
<dbReference type="GO" id="GO:0043709">
    <property type="term" value="P:cell adhesion involved in single-species biofilm formation"/>
    <property type="evidence" value="ECO:0007669"/>
    <property type="project" value="TreeGrafter"/>
</dbReference>
<dbReference type="GO" id="GO:0009289">
    <property type="term" value="C:pilus"/>
    <property type="evidence" value="ECO:0007669"/>
    <property type="project" value="UniProtKB-SubCell"/>
</dbReference>
<feature type="chain" id="PRO_5014956906" evidence="5">
    <location>
        <begin position="30"/>
        <end position="192"/>
    </location>
</feature>
<dbReference type="InterPro" id="IPR008966">
    <property type="entry name" value="Adhesion_dom_sf"/>
</dbReference>
<accession>A0A2N5EH99</accession>
<dbReference type="SUPFAM" id="SSF49401">
    <property type="entry name" value="Bacterial adhesins"/>
    <property type="match status" value="1"/>
</dbReference>
<comment type="similarity">
    <text evidence="2">Belongs to the fimbrial protein family.</text>
</comment>
<evidence type="ECO:0000256" key="1">
    <source>
        <dbReference type="ARBA" id="ARBA00004561"/>
    </source>
</evidence>
<reference evidence="7 8" key="1">
    <citation type="submission" date="2017-12" db="EMBL/GenBank/DDBJ databases">
        <title>Characterization of six clinical isolates of Enterochimera gen. nov., a novel genus of the Yersiniaciae family and the three species Enterochimera arupensis sp. nov., Enterochimera coloradensis sp. nov, and Enterochimera californica sp. nov.</title>
        <authorList>
            <person name="Rossi A."/>
            <person name="Fisher M."/>
        </authorList>
    </citation>
    <scope>NUCLEOTIDE SEQUENCE [LARGE SCALE GENOMIC DNA]</scope>
    <source>
        <strain evidence="7 8">2016Iso1</strain>
    </source>
</reference>
<evidence type="ECO:0000259" key="6">
    <source>
        <dbReference type="Pfam" id="PF00419"/>
    </source>
</evidence>
<keyword evidence="3 5" id="KW-0732">Signal</keyword>
<keyword evidence="4" id="KW-0281">Fimbrium</keyword>
<dbReference type="InterPro" id="IPR036937">
    <property type="entry name" value="Adhesion_dom_fimbrial_sf"/>
</dbReference>
<protein>
    <submittedName>
        <fullName evidence="7">Fimbrial protein</fullName>
    </submittedName>
</protein>
<feature type="signal peptide" evidence="5">
    <location>
        <begin position="1"/>
        <end position="29"/>
    </location>
</feature>
<proteinExistence type="inferred from homology"/>
<dbReference type="PANTHER" id="PTHR33420:SF12">
    <property type="entry name" value="FIMBRIN-LIKE PROTEIN FIMI-RELATED"/>
    <property type="match status" value="1"/>
</dbReference>
<evidence type="ECO:0000313" key="8">
    <source>
        <dbReference type="Proteomes" id="UP000234626"/>
    </source>
</evidence>
<dbReference type="AlphaFoldDB" id="A0A2N5EH99"/>
<dbReference type="OrthoDB" id="6896277at2"/>
<dbReference type="Pfam" id="PF00419">
    <property type="entry name" value="Fimbrial"/>
    <property type="match status" value="1"/>
</dbReference>
<dbReference type="PANTHER" id="PTHR33420">
    <property type="entry name" value="FIMBRIAL SUBUNIT ELFA-RELATED"/>
    <property type="match status" value="1"/>
</dbReference>
<organism evidence="7 8">
    <name type="scientific">Chimaeribacter arupi</name>
    <dbReference type="NCBI Taxonomy" id="2060066"/>
    <lineage>
        <taxon>Bacteria</taxon>
        <taxon>Pseudomonadati</taxon>
        <taxon>Pseudomonadota</taxon>
        <taxon>Gammaproteobacteria</taxon>
        <taxon>Enterobacterales</taxon>
        <taxon>Yersiniaceae</taxon>
        <taxon>Chimaeribacter</taxon>
    </lineage>
</organism>
<dbReference type="InterPro" id="IPR050263">
    <property type="entry name" value="Bact_Fimbrial_Adh_Pro"/>
</dbReference>
<comment type="subcellular location">
    <subcellularLocation>
        <location evidence="1">Fimbrium</location>
    </subcellularLocation>
</comment>
<sequence length="192" mass="20547">MWSNGMKQITRALLAACAVALLLSPASQAEMAHIGKPGELHFSIRIIQGTCILADSMLEVDLGTLYLHRSRGGSQGNDTPGTVLGEKPFALELEECGDVARAYVKMDGEADGDDDTLFKLSGGARGVALKLSTAAGQQQRPQPLSAAEAGMQWNLVKDQNNRLDYVAQYVVTQNNPQAGHADALVNFSITYE</sequence>
<keyword evidence="8" id="KW-1185">Reference proteome</keyword>
<evidence type="ECO:0000256" key="2">
    <source>
        <dbReference type="ARBA" id="ARBA00006671"/>
    </source>
</evidence>
<gene>
    <name evidence="7" type="ORF">CYR34_21080</name>
</gene>
<evidence type="ECO:0000256" key="4">
    <source>
        <dbReference type="ARBA" id="ARBA00023263"/>
    </source>
</evidence>
<dbReference type="InterPro" id="IPR000259">
    <property type="entry name" value="Adhesion_dom_fimbrial"/>
</dbReference>
<dbReference type="EMBL" id="PJZK01000038">
    <property type="protein sequence ID" value="PLR43012.1"/>
    <property type="molecule type" value="Genomic_DNA"/>
</dbReference>
<evidence type="ECO:0000313" key="7">
    <source>
        <dbReference type="EMBL" id="PLR43012.1"/>
    </source>
</evidence>
<name>A0A2N5EH99_9GAMM</name>
<evidence type="ECO:0000256" key="5">
    <source>
        <dbReference type="SAM" id="SignalP"/>
    </source>
</evidence>
<feature type="domain" description="Fimbrial-type adhesion" evidence="6">
    <location>
        <begin position="41"/>
        <end position="191"/>
    </location>
</feature>
<comment type="caution">
    <text evidence="7">The sequence shown here is derived from an EMBL/GenBank/DDBJ whole genome shotgun (WGS) entry which is preliminary data.</text>
</comment>
<dbReference type="Proteomes" id="UP000234626">
    <property type="component" value="Unassembled WGS sequence"/>
</dbReference>
<evidence type="ECO:0000256" key="3">
    <source>
        <dbReference type="ARBA" id="ARBA00022729"/>
    </source>
</evidence>